<proteinExistence type="predicted"/>
<keyword evidence="2" id="KW-0539">Nucleus</keyword>
<evidence type="ECO:0000259" key="4">
    <source>
        <dbReference type="Pfam" id="PF13934"/>
    </source>
</evidence>
<dbReference type="OrthoDB" id="20729at2759"/>
<dbReference type="EMBL" id="KN833704">
    <property type="protein sequence ID" value="KIK26098.1"/>
    <property type="molecule type" value="Genomic_DNA"/>
</dbReference>
<name>A0A0D0A202_9AGAM</name>
<organism evidence="5 6">
    <name type="scientific">Pisolithus microcarpus 441</name>
    <dbReference type="NCBI Taxonomy" id="765257"/>
    <lineage>
        <taxon>Eukaryota</taxon>
        <taxon>Fungi</taxon>
        <taxon>Dikarya</taxon>
        <taxon>Basidiomycota</taxon>
        <taxon>Agaricomycotina</taxon>
        <taxon>Agaricomycetes</taxon>
        <taxon>Agaricomycetidae</taxon>
        <taxon>Boletales</taxon>
        <taxon>Sclerodermatineae</taxon>
        <taxon>Pisolithaceae</taxon>
        <taxon>Pisolithus</taxon>
    </lineage>
</organism>
<dbReference type="Proteomes" id="UP000054018">
    <property type="component" value="Unassembled WGS sequence"/>
</dbReference>
<evidence type="ECO:0000256" key="1">
    <source>
        <dbReference type="ARBA" id="ARBA00004123"/>
    </source>
</evidence>
<feature type="region of interest" description="Disordered" evidence="3">
    <location>
        <begin position="566"/>
        <end position="783"/>
    </location>
</feature>
<evidence type="ECO:0000313" key="5">
    <source>
        <dbReference type="EMBL" id="KIK26098.1"/>
    </source>
</evidence>
<dbReference type="Pfam" id="PF13934">
    <property type="entry name" value="ELYS"/>
    <property type="match status" value="1"/>
</dbReference>
<evidence type="ECO:0000256" key="2">
    <source>
        <dbReference type="ARBA" id="ARBA00023242"/>
    </source>
</evidence>
<evidence type="ECO:0000256" key="3">
    <source>
        <dbReference type="SAM" id="MobiDB-lite"/>
    </source>
</evidence>
<dbReference type="InterPro" id="IPR025151">
    <property type="entry name" value="ELYS_dom"/>
</dbReference>
<comment type="subcellular location">
    <subcellularLocation>
        <location evidence="1">Nucleus</location>
    </subcellularLocation>
</comment>
<reference evidence="5 6" key="1">
    <citation type="submission" date="2014-04" db="EMBL/GenBank/DDBJ databases">
        <authorList>
            <consortium name="DOE Joint Genome Institute"/>
            <person name="Kuo A."/>
            <person name="Kohler A."/>
            <person name="Costa M.D."/>
            <person name="Nagy L.G."/>
            <person name="Floudas D."/>
            <person name="Copeland A."/>
            <person name="Barry K.W."/>
            <person name="Cichocki N."/>
            <person name="Veneault-Fourrey C."/>
            <person name="LaButti K."/>
            <person name="Lindquist E.A."/>
            <person name="Lipzen A."/>
            <person name="Lundell T."/>
            <person name="Morin E."/>
            <person name="Murat C."/>
            <person name="Sun H."/>
            <person name="Tunlid A."/>
            <person name="Henrissat B."/>
            <person name="Grigoriev I.V."/>
            <person name="Hibbett D.S."/>
            <person name="Martin F."/>
            <person name="Nordberg H.P."/>
            <person name="Cantor M.N."/>
            <person name="Hua S.X."/>
        </authorList>
    </citation>
    <scope>NUCLEOTIDE SEQUENCE [LARGE SCALE GENOMIC DNA]</scope>
    <source>
        <strain evidence="5 6">441</strain>
    </source>
</reference>
<feature type="domain" description="ELYS-like" evidence="4">
    <location>
        <begin position="42"/>
        <end position="253"/>
    </location>
</feature>
<sequence>MDVDDSDAVVYWFAFFAGGEFPWNEHKVSEIESRRARMADLLLFDVLLIRGGIRQPDMYYPPVDMSSLRRLLRAIDTSTYDTLKKDCLVYILLKWYQDNRVARFLEDRCIPPQFAALADAYWHLDTGCHVAKAVSILSDARLNRDYVSKILQALALDDHPSALVVKYVRTAKPLLTEPQDLDLYTLSLADLSFLDAWQYQRTFPESSSTRTRLLHKLLEWCLSPIPRSGPLAQLIGFPLNSFEQSQLTSYALSPPPSLPPHSVTVLQELVCVRLIQSADYVEAIKLDRRFVAVSGSSSKERKQLMDEIISTLSPAECWSLEAEVGQIATGVRVPLAPSSAIVQRDRRLSGRPRVPLEELSMSWEEIQLNRPSPSLSASITSDHRTVGTPTPAALGPGRFDFGTTMSPLSTSQSSLISAPLVSRSSQQTAQPFAVLPPRQSASVTPDVHPSGFALSAAHHVGSSARAIPSQVSLFEKMGSAKHIPNAFYKPPPKTRPSVGTMSPIPAPPSKPVKMDSATPKLVDEDVGMSSEGVPSEDETEREKGSGNLAEFLTHTKEADMTILSADTEDVPSPGFSVFGGTTTQRQAERPSGTGSSRGQDNHALLPSPAHQLVQEDKRRVPPGAFHDAEDESDREPPSPQYIPRTRSNLPATRPPARSPPHQSTHGRQKPKNGMLSQSIPGSLIDEDEEHETNVKEEEEDNVMPLPSSRPARKSRTSSKPDSSKPAPQPKTPRRSSRLSTASLSPEGPDLSPPGPAKGSRRKSSRTTAAAPTVVTRSSTRRKR</sequence>
<dbReference type="GO" id="GO:0005634">
    <property type="term" value="C:nucleus"/>
    <property type="evidence" value="ECO:0007669"/>
    <property type="project" value="UniProtKB-SubCell"/>
</dbReference>
<dbReference type="HOGENOM" id="CLU_010550_0_0_1"/>
<keyword evidence="6" id="KW-1185">Reference proteome</keyword>
<dbReference type="AlphaFoldDB" id="A0A0D0A202"/>
<accession>A0A0D0A202</accession>
<dbReference type="STRING" id="765257.A0A0D0A202"/>
<reference evidence="6" key="2">
    <citation type="submission" date="2015-01" db="EMBL/GenBank/DDBJ databases">
        <title>Evolutionary Origins and Diversification of the Mycorrhizal Mutualists.</title>
        <authorList>
            <consortium name="DOE Joint Genome Institute"/>
            <consortium name="Mycorrhizal Genomics Consortium"/>
            <person name="Kohler A."/>
            <person name="Kuo A."/>
            <person name="Nagy L.G."/>
            <person name="Floudas D."/>
            <person name="Copeland A."/>
            <person name="Barry K.W."/>
            <person name="Cichocki N."/>
            <person name="Veneault-Fourrey C."/>
            <person name="LaButti K."/>
            <person name="Lindquist E.A."/>
            <person name="Lipzen A."/>
            <person name="Lundell T."/>
            <person name="Morin E."/>
            <person name="Murat C."/>
            <person name="Riley R."/>
            <person name="Ohm R."/>
            <person name="Sun H."/>
            <person name="Tunlid A."/>
            <person name="Henrissat B."/>
            <person name="Grigoriev I.V."/>
            <person name="Hibbett D.S."/>
            <person name="Martin F."/>
        </authorList>
    </citation>
    <scope>NUCLEOTIDE SEQUENCE [LARGE SCALE GENOMIC DNA]</scope>
    <source>
        <strain evidence="6">441</strain>
    </source>
</reference>
<feature type="compositionally biased region" description="Low complexity" evidence="3">
    <location>
        <begin position="765"/>
        <end position="777"/>
    </location>
</feature>
<evidence type="ECO:0000313" key="6">
    <source>
        <dbReference type="Proteomes" id="UP000054018"/>
    </source>
</evidence>
<feature type="region of interest" description="Disordered" evidence="3">
    <location>
        <begin position="374"/>
        <end position="394"/>
    </location>
</feature>
<feature type="compositionally biased region" description="Acidic residues" evidence="3">
    <location>
        <begin position="684"/>
        <end position="701"/>
    </location>
</feature>
<gene>
    <name evidence="5" type="ORF">PISMIDRAFT_676667</name>
</gene>
<protein>
    <recommendedName>
        <fullName evidence="4">ELYS-like domain-containing protein</fullName>
    </recommendedName>
</protein>
<feature type="region of interest" description="Disordered" evidence="3">
    <location>
        <begin position="485"/>
        <end position="548"/>
    </location>
</feature>